<keyword evidence="5" id="KW-1185">Reference proteome</keyword>
<dbReference type="Proteomes" id="UP000030647">
    <property type="component" value="Unassembled WGS sequence"/>
</dbReference>
<protein>
    <submittedName>
        <fullName evidence="4">Uncharacterized protein</fullName>
    </submittedName>
</protein>
<evidence type="ECO:0000259" key="3">
    <source>
        <dbReference type="Pfam" id="PF20736"/>
    </source>
</evidence>
<dbReference type="HOGENOM" id="CLU_008033_2_0_9"/>
<dbReference type="STRING" id="1231336.L248_2098"/>
<evidence type="ECO:0000259" key="1">
    <source>
        <dbReference type="Pfam" id="PF07944"/>
    </source>
</evidence>
<dbReference type="EMBL" id="KI271611">
    <property type="protein sequence ID" value="ERL63864.1"/>
    <property type="molecule type" value="Genomic_DNA"/>
</dbReference>
<dbReference type="OrthoDB" id="9757939at2"/>
<dbReference type="Pfam" id="PF20736">
    <property type="entry name" value="Glyco_hydro127M"/>
    <property type="match status" value="1"/>
</dbReference>
<name>U4TI83_9LACO</name>
<dbReference type="eggNOG" id="COG3533">
    <property type="taxonomic scope" value="Bacteria"/>
</dbReference>
<dbReference type="InterPro" id="IPR008928">
    <property type="entry name" value="6-hairpin_glycosidase_sf"/>
</dbReference>
<accession>U4TI83</accession>
<dbReference type="AlphaFoldDB" id="U4TI83"/>
<dbReference type="RefSeq" id="WP_022530852.1">
    <property type="nucleotide sequence ID" value="NZ_KI271611.1"/>
</dbReference>
<dbReference type="Pfam" id="PF07944">
    <property type="entry name" value="Beta-AFase-like_GH127_cat"/>
    <property type="match status" value="1"/>
</dbReference>
<dbReference type="InterPro" id="IPR046780">
    <property type="entry name" value="aBig_2"/>
</dbReference>
<evidence type="ECO:0000313" key="4">
    <source>
        <dbReference type="EMBL" id="ERL63864.1"/>
    </source>
</evidence>
<dbReference type="SUPFAM" id="SSF48208">
    <property type="entry name" value="Six-hairpin glycosidases"/>
    <property type="match status" value="1"/>
</dbReference>
<dbReference type="InterPro" id="IPR012878">
    <property type="entry name" value="Beta-AFase-like_GH127_cat"/>
</dbReference>
<feature type="domain" description="Atrophied bacterial Ig" evidence="2">
    <location>
        <begin position="8"/>
        <end position="89"/>
    </location>
</feature>
<feature type="domain" description="Non-reducing end beta-L-arabinofuranosidase-like GH127 middle" evidence="3">
    <location>
        <begin position="581"/>
        <end position="669"/>
    </location>
</feature>
<gene>
    <name evidence="4" type="ORF">L248_2098</name>
</gene>
<dbReference type="GO" id="GO:0005975">
    <property type="term" value="P:carbohydrate metabolic process"/>
    <property type="evidence" value="ECO:0007669"/>
    <property type="project" value="InterPro"/>
</dbReference>
<dbReference type="PANTHER" id="PTHR31151:SF0">
    <property type="entry name" value="PROLINE-TRNA LIGASE (DUF1680)"/>
    <property type="match status" value="1"/>
</dbReference>
<sequence>MTDEDIVQADAKKIYLGNLRTVEFDLKLLTQGENGSTITWTTSDDRFLKPDGHVVQPDYGRGDRVIDLTATVSHGDAATKVPFKVTVLEAKNNIQIKKVYPIELTAVAGEPLYLPQATAVATEDGQLLPQYIVWTDGDARAYTTTGEDSAQGVIKGTTHPVTAHITIQTQAPALSDQKRQVVGEPLKNVRLIDDTPEKRAQDRRLRFLLTVDDDQMLYNFRSAAGLDTQGAPAMIGWDTPDSNLRGHTTGHYLSALALCYAATGNQDIQNKLTYMVQELGKVQAAFAHQPGIHPGFLSAYDETQFDLLEQYTPYPKIWAPYYTLHKILAGLIDGYELAGNQQALTIATGIGQWVYNRLGKLSVEQLKKMWGMYIAGEFGGINESLAELYALTKDPHLLTAARHFDNDRLFFPMEQKVDALGSLHANQHIPQVVGALNIFRYSHVQKYYDIADFFWHRVIADHIYSFGGTGDGEMFHQPDHIGVHLDENTAETCASYNMLKLTKRLYEYAPTVDKMDYYERTVLNHILATTDHEGIGGSTYFLSTKPGDTKGYDVENTCCHGTGLENHFKYGEAIYFTDAAHVYINLFIASRLQDTANGVDLTMHGDFNHPETVTITVNHSAKQVVIRHPYWSKTVAVTAAGTPVAVEERNGYIYLPTHLAAGTTITLTLAPTIHLVPTPDRPQLLSVAYGPYILAALSKADHFLEESIDQTRPLADQFTKVADEPALIHQDTLFVPLALVNHEHYHVYVKA</sequence>
<dbReference type="InterPro" id="IPR049046">
    <property type="entry name" value="Beta-AFase-like_GH127_middle"/>
</dbReference>
<evidence type="ECO:0000313" key="5">
    <source>
        <dbReference type="Proteomes" id="UP000030647"/>
    </source>
</evidence>
<organism evidence="4 5">
    <name type="scientific">Schleiferilactobacillus shenzhenensis LY-73</name>
    <dbReference type="NCBI Taxonomy" id="1231336"/>
    <lineage>
        <taxon>Bacteria</taxon>
        <taxon>Bacillati</taxon>
        <taxon>Bacillota</taxon>
        <taxon>Bacilli</taxon>
        <taxon>Lactobacillales</taxon>
        <taxon>Lactobacillaceae</taxon>
        <taxon>Schleiferilactobacillus</taxon>
    </lineage>
</organism>
<dbReference type="Pfam" id="PF20578">
    <property type="entry name" value="aBig_2"/>
    <property type="match status" value="1"/>
</dbReference>
<evidence type="ECO:0000259" key="2">
    <source>
        <dbReference type="Pfam" id="PF20578"/>
    </source>
</evidence>
<reference evidence="5" key="1">
    <citation type="journal article" date="2013" name="Genome Announc.">
        <title>Whole-Genome Sequencing of Lactobacillus shenzhenensis Strain LY-73T.</title>
        <authorList>
            <person name="Lin Z."/>
            <person name="Liu Z."/>
            <person name="Yang R."/>
            <person name="Zou Y."/>
            <person name="Wan D."/>
            <person name="Chen J."/>
            <person name="Guo M."/>
            <person name="Zhao J."/>
            <person name="Fang C."/>
            <person name="Yang R."/>
            <person name="Liu F."/>
        </authorList>
    </citation>
    <scope>NUCLEOTIDE SEQUENCE [LARGE SCALE GENOMIC DNA]</scope>
    <source>
        <strain evidence="5">LY-73</strain>
    </source>
</reference>
<dbReference type="PANTHER" id="PTHR31151">
    <property type="entry name" value="PROLINE-TRNA LIGASE (DUF1680)"/>
    <property type="match status" value="1"/>
</dbReference>
<feature type="domain" description="Non-reducing end beta-L-arabinofuranosidase-like GH127 catalytic" evidence="1">
    <location>
        <begin position="189"/>
        <end position="572"/>
    </location>
</feature>
<proteinExistence type="predicted"/>